<reference evidence="1" key="1">
    <citation type="submission" date="2020-02" db="EMBL/GenBank/DDBJ databases">
        <title>A new Streptomyces sp. for controlling soil-borne diseases.</title>
        <authorList>
            <person name="Li X."/>
            <person name="Tian Y."/>
            <person name="Gao K."/>
        </authorList>
    </citation>
    <scope>NUCLEOTIDE SEQUENCE [LARGE SCALE GENOMIC DNA]</scope>
    <source>
        <strain evidence="1">0250</strain>
    </source>
</reference>
<dbReference type="EMBL" id="JAAIKT010000055">
    <property type="protein sequence ID" value="NEW75225.1"/>
    <property type="molecule type" value="Genomic_DNA"/>
</dbReference>
<proteinExistence type="predicted"/>
<comment type="caution">
    <text evidence="1">The sequence shown here is derived from an EMBL/GenBank/DDBJ whole genome shotgun (WGS) entry which is preliminary data.</text>
</comment>
<sequence>MDVNDLVLRLINERLHEIFSGRSDRPSKEEIREHFHPALDQVLDDLHRKESDFFNREIKKASKGAKEFQMKSLKVRKASLKKLGFALRALDDLTAYSELLNRRMVYFLRGWMDPSDHRQMPPLLGRKSEYFGGPMLKILLFLSMHARASSIAAEISHLVKGGYREGAQARARTLYELTIFLLILSTQEDASQCELAGRYYMSNLGEIRAQERFIRNIPKGYREERDQTISLAKQKWGADLFRPYGWAKPALPQVNGQIRFSDLERAVEMGEHRHIYLEMNHAIHAGAANLINRTNFDMATLNVVGPELDLYYASRVIKVAVHSLLLCTGEANRVVSSLTGNPGASLYLAPLKYLESIVHSSLES</sequence>
<accession>A0A6G4APF8</accession>
<dbReference type="Pfam" id="PF18928">
    <property type="entry name" value="DUF5677"/>
    <property type="match status" value="1"/>
</dbReference>
<keyword evidence="2" id="KW-1185">Reference proteome</keyword>
<dbReference type="AlphaFoldDB" id="A0A6G4APF8"/>
<organism evidence="1 2">
    <name type="scientific">Streptomyces rhizosphaericus</name>
    <dbReference type="NCBI Taxonomy" id="114699"/>
    <lineage>
        <taxon>Bacteria</taxon>
        <taxon>Bacillati</taxon>
        <taxon>Actinomycetota</taxon>
        <taxon>Actinomycetes</taxon>
        <taxon>Kitasatosporales</taxon>
        <taxon>Streptomycetaceae</taxon>
        <taxon>Streptomyces</taxon>
        <taxon>Streptomyces violaceusniger group</taxon>
    </lineage>
</organism>
<dbReference type="Proteomes" id="UP000476310">
    <property type="component" value="Unassembled WGS sequence"/>
</dbReference>
<gene>
    <name evidence="1" type="ORF">G4H13_33910</name>
</gene>
<evidence type="ECO:0000313" key="2">
    <source>
        <dbReference type="Proteomes" id="UP000476310"/>
    </source>
</evidence>
<name>A0A6G4APF8_9ACTN</name>
<evidence type="ECO:0000313" key="1">
    <source>
        <dbReference type="EMBL" id="NEW75225.1"/>
    </source>
</evidence>
<dbReference type="RefSeq" id="WP_164433415.1">
    <property type="nucleotide sequence ID" value="NZ_JAAIKT010000055.1"/>
</dbReference>
<dbReference type="InterPro" id="IPR043733">
    <property type="entry name" value="DUF5677"/>
</dbReference>
<protein>
    <submittedName>
        <fullName evidence="1">Uncharacterized protein</fullName>
    </submittedName>
</protein>